<feature type="transmembrane region" description="Helical" evidence="1">
    <location>
        <begin position="116"/>
        <end position="138"/>
    </location>
</feature>
<dbReference type="CTD" id="78773959"/>
<comment type="caution">
    <text evidence="2">The sequence shown here is derived from an EMBL/GenBank/DDBJ whole genome shotgun (WGS) entry which is preliminary data.</text>
</comment>
<keyword evidence="1" id="KW-0812">Transmembrane</keyword>
<evidence type="ECO:0000256" key="1">
    <source>
        <dbReference type="SAM" id="Phobius"/>
    </source>
</evidence>
<gene>
    <name evidence="2" type="ORF">GCK72_004661</name>
</gene>
<evidence type="ECO:0000313" key="2">
    <source>
        <dbReference type="EMBL" id="KAF1764711.1"/>
    </source>
</evidence>
<protein>
    <submittedName>
        <fullName evidence="2">Uncharacterized protein</fullName>
    </submittedName>
</protein>
<dbReference type="KEGG" id="crq:GCK72_004661"/>
<feature type="transmembrane region" description="Helical" evidence="1">
    <location>
        <begin position="59"/>
        <end position="81"/>
    </location>
</feature>
<dbReference type="RefSeq" id="XP_053589011.1">
    <property type="nucleotide sequence ID" value="XM_053724817.1"/>
</dbReference>
<feature type="transmembrane region" description="Helical" evidence="1">
    <location>
        <begin position="20"/>
        <end position="38"/>
    </location>
</feature>
<sequence length="197" mass="23596">MNWTETYIKCPEIHFNFWNLSLEALCLAGVYMHFVFPWNRFCETHIYPRPYERPFHQFLFYWFSRLIPEASLLLSVIFALLTLCRLTKIGRGEGLVSEEDRELAVVLGLTNSKIRRSILCMLMVYLTFVILFATEYTFRPASLEMFLKKTIQQRNSRKWKIDMLNVVFFLSRMIIYRMFCGKDQMVVEYAPNALIYF</sequence>
<feature type="transmembrane region" description="Helical" evidence="1">
    <location>
        <begin position="159"/>
        <end position="179"/>
    </location>
</feature>
<dbReference type="GeneID" id="78773959"/>
<accession>A0A6A5HCR5</accession>
<reference evidence="2 3" key="1">
    <citation type="submission" date="2019-12" db="EMBL/GenBank/DDBJ databases">
        <title>Chromosome-level assembly of the Caenorhabditis remanei genome.</title>
        <authorList>
            <person name="Teterina A.A."/>
            <person name="Willis J.H."/>
            <person name="Phillips P.C."/>
        </authorList>
    </citation>
    <scope>NUCLEOTIDE SEQUENCE [LARGE SCALE GENOMIC DNA]</scope>
    <source>
        <strain evidence="2 3">PX506</strain>
        <tissue evidence="2">Whole organism</tissue>
    </source>
</reference>
<proteinExistence type="predicted"/>
<dbReference type="AlphaFoldDB" id="A0A6A5HCR5"/>
<dbReference type="EMBL" id="WUAV01000002">
    <property type="protein sequence ID" value="KAF1764711.1"/>
    <property type="molecule type" value="Genomic_DNA"/>
</dbReference>
<organism evidence="2 3">
    <name type="scientific">Caenorhabditis remanei</name>
    <name type="common">Caenorhabditis vulgaris</name>
    <dbReference type="NCBI Taxonomy" id="31234"/>
    <lineage>
        <taxon>Eukaryota</taxon>
        <taxon>Metazoa</taxon>
        <taxon>Ecdysozoa</taxon>
        <taxon>Nematoda</taxon>
        <taxon>Chromadorea</taxon>
        <taxon>Rhabditida</taxon>
        <taxon>Rhabditina</taxon>
        <taxon>Rhabditomorpha</taxon>
        <taxon>Rhabditoidea</taxon>
        <taxon>Rhabditidae</taxon>
        <taxon>Peloderinae</taxon>
        <taxon>Caenorhabditis</taxon>
    </lineage>
</organism>
<keyword evidence="1" id="KW-1133">Transmembrane helix</keyword>
<evidence type="ECO:0000313" key="3">
    <source>
        <dbReference type="Proteomes" id="UP000483820"/>
    </source>
</evidence>
<name>A0A6A5HCR5_CAERE</name>
<keyword evidence="1" id="KW-0472">Membrane</keyword>
<dbReference type="Proteomes" id="UP000483820">
    <property type="component" value="Chromosome II"/>
</dbReference>